<evidence type="ECO:0000313" key="4">
    <source>
        <dbReference type="Proteomes" id="UP000838324"/>
    </source>
</evidence>
<dbReference type="Gene3D" id="3.40.50.2300">
    <property type="match status" value="1"/>
</dbReference>
<dbReference type="PROSITE" id="PS50110">
    <property type="entry name" value="RESPONSE_REGULATORY"/>
    <property type="match status" value="1"/>
</dbReference>
<dbReference type="RefSeq" id="WP_236334204.1">
    <property type="nucleotide sequence ID" value="NZ_CAKMMG010000003.1"/>
</dbReference>
<gene>
    <name evidence="3" type="ORF">PAECIP111892_02897</name>
</gene>
<feature type="domain" description="Response regulatory" evidence="2">
    <location>
        <begin position="2"/>
        <end position="113"/>
    </location>
</feature>
<sequence length="116" mass="12665">MKIILIDDKAHVRDSLKPVLKKLSFKNEDILEANCDQGAIQLIAAHEPDIIVTDAKLLLLSESLLPDETYPNSRIIVTSSHAFVLDAFSRGGMDSLLKPIDTGELENVLLRVSAAG</sequence>
<dbReference type="Pfam" id="PF00072">
    <property type="entry name" value="Response_reg"/>
    <property type="match status" value="1"/>
</dbReference>
<organism evidence="3 4">
    <name type="scientific">Paenibacillus auburnensis</name>
    <dbReference type="NCBI Taxonomy" id="2905649"/>
    <lineage>
        <taxon>Bacteria</taxon>
        <taxon>Bacillati</taxon>
        <taxon>Bacillota</taxon>
        <taxon>Bacilli</taxon>
        <taxon>Bacillales</taxon>
        <taxon>Paenibacillaceae</taxon>
        <taxon>Paenibacillus</taxon>
    </lineage>
</organism>
<reference evidence="3" key="1">
    <citation type="submission" date="2022-01" db="EMBL/GenBank/DDBJ databases">
        <authorList>
            <person name="Criscuolo A."/>
        </authorList>
    </citation>
    <scope>NUCLEOTIDE SEQUENCE</scope>
    <source>
        <strain evidence="3">CIP111892</strain>
    </source>
</reference>
<dbReference type="SUPFAM" id="SSF52172">
    <property type="entry name" value="CheY-like"/>
    <property type="match status" value="1"/>
</dbReference>
<evidence type="ECO:0000313" key="3">
    <source>
        <dbReference type="EMBL" id="CAH1207449.1"/>
    </source>
</evidence>
<keyword evidence="1" id="KW-0597">Phosphoprotein</keyword>
<comment type="caution">
    <text evidence="3">The sequence shown here is derived from an EMBL/GenBank/DDBJ whole genome shotgun (WGS) entry which is preliminary data.</text>
</comment>
<dbReference type="InterPro" id="IPR001789">
    <property type="entry name" value="Sig_transdc_resp-reg_receiver"/>
</dbReference>
<proteinExistence type="predicted"/>
<dbReference type="SMART" id="SM00448">
    <property type="entry name" value="REC"/>
    <property type="match status" value="1"/>
</dbReference>
<dbReference type="InterPro" id="IPR011006">
    <property type="entry name" value="CheY-like_superfamily"/>
</dbReference>
<name>A0ABN8GK03_9BACL</name>
<dbReference type="EMBL" id="CAKMMG010000003">
    <property type="protein sequence ID" value="CAH1207449.1"/>
    <property type="molecule type" value="Genomic_DNA"/>
</dbReference>
<keyword evidence="4" id="KW-1185">Reference proteome</keyword>
<feature type="modified residue" description="4-aspartylphosphate" evidence="1">
    <location>
        <position position="54"/>
    </location>
</feature>
<evidence type="ECO:0000259" key="2">
    <source>
        <dbReference type="PROSITE" id="PS50110"/>
    </source>
</evidence>
<dbReference type="Proteomes" id="UP000838324">
    <property type="component" value="Unassembled WGS sequence"/>
</dbReference>
<evidence type="ECO:0000256" key="1">
    <source>
        <dbReference type="PROSITE-ProRule" id="PRU00169"/>
    </source>
</evidence>
<accession>A0ABN8GK03</accession>
<protein>
    <recommendedName>
        <fullName evidence="2">Response regulatory domain-containing protein</fullName>
    </recommendedName>
</protein>